<dbReference type="InterPro" id="IPR014476">
    <property type="entry name" value="AHL15-29"/>
</dbReference>
<protein>
    <recommendedName>
        <fullName evidence="5">PPC domain-containing protein</fullName>
    </recommendedName>
</protein>
<feature type="compositionally biased region" description="Pro residues" evidence="4">
    <location>
        <begin position="34"/>
        <end position="48"/>
    </location>
</feature>
<evidence type="ECO:0000256" key="2">
    <source>
        <dbReference type="ARBA" id="ARBA00023125"/>
    </source>
</evidence>
<feature type="domain" description="PPC" evidence="5">
    <location>
        <begin position="115"/>
        <end position="257"/>
    </location>
</feature>
<keyword evidence="3" id="KW-0804">Transcription</keyword>
<reference evidence="6" key="2">
    <citation type="submission" date="2020-07" db="EMBL/GenBank/DDBJ databases">
        <authorList>
            <person name="Vera ALvarez R."/>
            <person name="Arias-Moreno D.M."/>
            <person name="Jimenez-Jacinto V."/>
            <person name="Jimenez-Bremont J.F."/>
            <person name="Swaminathan K."/>
            <person name="Moose S.P."/>
            <person name="Guerrero-Gonzalez M.L."/>
            <person name="Marino-Ramirez L."/>
            <person name="Landsman D."/>
            <person name="Rodriguez-Kessler M."/>
            <person name="Delgado-Sanchez P."/>
        </authorList>
    </citation>
    <scope>NUCLEOTIDE SEQUENCE</scope>
    <source>
        <tissue evidence="6">Cladode</tissue>
    </source>
</reference>
<organism evidence="6">
    <name type="scientific">Opuntia streptacantha</name>
    <name type="common">Prickly pear cactus</name>
    <name type="synonym">Opuntia cardona</name>
    <dbReference type="NCBI Taxonomy" id="393608"/>
    <lineage>
        <taxon>Eukaryota</taxon>
        <taxon>Viridiplantae</taxon>
        <taxon>Streptophyta</taxon>
        <taxon>Embryophyta</taxon>
        <taxon>Tracheophyta</taxon>
        <taxon>Spermatophyta</taxon>
        <taxon>Magnoliopsida</taxon>
        <taxon>eudicotyledons</taxon>
        <taxon>Gunneridae</taxon>
        <taxon>Pentapetalae</taxon>
        <taxon>Caryophyllales</taxon>
        <taxon>Cactineae</taxon>
        <taxon>Cactaceae</taxon>
        <taxon>Opuntioideae</taxon>
        <taxon>Opuntia</taxon>
    </lineage>
</organism>
<dbReference type="SUPFAM" id="SSF117856">
    <property type="entry name" value="AF0104/ALDC/Ptd012-like"/>
    <property type="match status" value="1"/>
</dbReference>
<feature type="compositionally biased region" description="Low complexity" evidence="4">
    <location>
        <begin position="20"/>
        <end position="33"/>
    </location>
</feature>
<dbReference type="PANTHER" id="PTHR31100:SF69">
    <property type="entry name" value="AT-HOOK MOTIF NUCLEAR-LOCALIZED PROTEIN 17-RELATED"/>
    <property type="match status" value="1"/>
</dbReference>
<dbReference type="Pfam" id="PF03479">
    <property type="entry name" value="PCC"/>
    <property type="match status" value="1"/>
</dbReference>
<feature type="compositionally biased region" description="Basic and acidic residues" evidence="4">
    <location>
        <begin position="242"/>
        <end position="254"/>
    </location>
</feature>
<evidence type="ECO:0000256" key="3">
    <source>
        <dbReference type="ARBA" id="ARBA00023163"/>
    </source>
</evidence>
<feature type="region of interest" description="Disordered" evidence="4">
    <location>
        <begin position="1"/>
        <end position="112"/>
    </location>
</feature>
<feature type="region of interest" description="Disordered" evidence="4">
    <location>
        <begin position="242"/>
        <end position="283"/>
    </location>
</feature>
<accession>A0A7C8ZU67</accession>
<evidence type="ECO:0000313" key="6">
    <source>
        <dbReference type="EMBL" id="MBA4651838.1"/>
    </source>
</evidence>
<reference evidence="6" key="1">
    <citation type="journal article" date="2013" name="J. Plant Res.">
        <title>Effect of fungi and light on seed germination of three Opuntia species from semiarid lands of central Mexico.</title>
        <authorList>
            <person name="Delgado-Sanchez P."/>
            <person name="Jimenez-Bremont J.F."/>
            <person name="Guerrero-Gonzalez Mde L."/>
            <person name="Flores J."/>
        </authorList>
    </citation>
    <scope>NUCLEOTIDE SEQUENCE</scope>
    <source>
        <tissue evidence="6">Cladode</tissue>
    </source>
</reference>
<sequence length="305" mass="31954">MKGEFIENQNHQQHHHHNPHNYNAHSQSHHPMFPKFPPPHLHFPPHPHSFPFAAKDNDAATTAATTPTSPSSKKPKTTSAAEDGGTIEVPRRPRGRPPGSKNKPKPPVVITREPEPAMSPYILELPGGCDIVDSLTRFTRRRGIGICVLTASGAVADVTLRQPSAAGAPGATVSFRGRFDILSLSALCLVQTTPFNGDFAFTISLAGPQGQIVGGIVVGPLISACTVYIVATSFNSPSFHRLPLDDHDEGHAGDDGQSGSPISGGGSGGSGGGGGQMGLYSCHMGSSSSDVIWAPTARPPPPPPY</sequence>
<dbReference type="GO" id="GO:0005634">
    <property type="term" value="C:nucleus"/>
    <property type="evidence" value="ECO:0007669"/>
    <property type="project" value="TreeGrafter"/>
</dbReference>
<dbReference type="EMBL" id="GISG01171799">
    <property type="protein sequence ID" value="MBA4651838.1"/>
    <property type="molecule type" value="Transcribed_RNA"/>
</dbReference>
<dbReference type="CDD" id="cd11378">
    <property type="entry name" value="DUF296"/>
    <property type="match status" value="1"/>
</dbReference>
<feature type="compositionally biased region" description="Gly residues" evidence="4">
    <location>
        <begin position="262"/>
        <end position="277"/>
    </location>
</feature>
<evidence type="ECO:0000256" key="4">
    <source>
        <dbReference type="SAM" id="MobiDB-lite"/>
    </source>
</evidence>
<dbReference type="InterPro" id="IPR005175">
    <property type="entry name" value="PPC_dom"/>
</dbReference>
<dbReference type="GO" id="GO:0003700">
    <property type="term" value="F:DNA-binding transcription factor activity"/>
    <property type="evidence" value="ECO:0007669"/>
    <property type="project" value="TreeGrafter"/>
</dbReference>
<feature type="compositionally biased region" description="Low complexity" evidence="4">
    <location>
        <begin position="59"/>
        <end position="81"/>
    </location>
</feature>
<dbReference type="PROSITE" id="PS51742">
    <property type="entry name" value="PPC"/>
    <property type="match status" value="1"/>
</dbReference>
<evidence type="ECO:0000259" key="5">
    <source>
        <dbReference type="PROSITE" id="PS51742"/>
    </source>
</evidence>
<keyword evidence="1" id="KW-0805">Transcription regulation</keyword>
<dbReference type="PANTHER" id="PTHR31100">
    <property type="entry name" value="AT-HOOK MOTIF NUCLEAR-LOCALIZED PROTEIN 15"/>
    <property type="match status" value="1"/>
</dbReference>
<dbReference type="Gene3D" id="3.30.1330.80">
    <property type="entry name" value="Hypothetical protein, similar to alpha- acetolactate decarboxylase, domain 2"/>
    <property type="match status" value="1"/>
</dbReference>
<name>A0A7C8ZU67_OPUST</name>
<dbReference type="GO" id="GO:0003680">
    <property type="term" value="F:minor groove of adenine-thymine-rich DNA binding"/>
    <property type="evidence" value="ECO:0007669"/>
    <property type="project" value="InterPro"/>
</dbReference>
<evidence type="ECO:0000256" key="1">
    <source>
        <dbReference type="ARBA" id="ARBA00023015"/>
    </source>
</evidence>
<dbReference type="AlphaFoldDB" id="A0A7C8ZU67"/>
<dbReference type="EMBL" id="GISG01171800">
    <property type="protein sequence ID" value="MBA4651839.1"/>
    <property type="molecule type" value="Transcribed_RNA"/>
</dbReference>
<keyword evidence="2" id="KW-0238">DNA-binding</keyword>
<proteinExistence type="predicted"/>